<feature type="compositionally biased region" description="Basic and acidic residues" evidence="1">
    <location>
        <begin position="377"/>
        <end position="388"/>
    </location>
</feature>
<proteinExistence type="predicted"/>
<dbReference type="SMART" id="SM00382">
    <property type="entry name" value="AAA"/>
    <property type="match status" value="1"/>
</dbReference>
<dbReference type="Pfam" id="PF13401">
    <property type="entry name" value="AAA_22"/>
    <property type="match status" value="1"/>
</dbReference>
<dbReference type="InterPro" id="IPR049945">
    <property type="entry name" value="AAA_22"/>
</dbReference>
<gene>
    <name evidence="3" type="ORF">WAZ07_08125</name>
</gene>
<dbReference type="Proteomes" id="UP001372526">
    <property type="component" value="Unassembled WGS sequence"/>
</dbReference>
<comment type="caution">
    <text evidence="3">The sequence shown here is derived from an EMBL/GenBank/DDBJ whole genome shotgun (WGS) entry which is preliminary data.</text>
</comment>
<evidence type="ECO:0000259" key="2">
    <source>
        <dbReference type="SMART" id="SM00382"/>
    </source>
</evidence>
<protein>
    <submittedName>
        <fullName evidence="3">AAA family ATPase</fullName>
    </submittedName>
</protein>
<name>A0ABU8FF30_9BACI</name>
<feature type="region of interest" description="Disordered" evidence="1">
    <location>
        <begin position="366"/>
        <end position="388"/>
    </location>
</feature>
<sequence>MGNLVENMLPTGKQTLEEKVNKFKRVKIIHPKMNQVMSELKSLIEKPSGNEIIMVLGPSGVGKSTLIEELKKEIINNLFDELEKDRSILPFVSIELISPDSGIFNWKDFYVRVLRAMEEPLIEKKIIYENNIEPKKREKIRVGQGHYLTSPELRRSLENAFYYRKPKVFIVDEAQHFTKVPSARKYLDQLDSLKSLSNLTKVPQLLVGTYELKNFVNLNGQLARRTFDIHFPRYVISNEQDFINYLGVIKGLFEYLPIETSSSLLENWDYLYERTVGCVGILKDWLTRALRLALENNEKSLKIQHLRNTALSINKVSKLVDELSQGEACFIENSDKILDVRIKLGLDNANANVNVNVNVNVNQKGNSKKKNVGIRNPKRDKVGGMKDE</sequence>
<feature type="compositionally biased region" description="Basic residues" evidence="1">
    <location>
        <begin position="366"/>
        <end position="376"/>
    </location>
</feature>
<evidence type="ECO:0000313" key="3">
    <source>
        <dbReference type="EMBL" id="MEI4801294.1"/>
    </source>
</evidence>
<accession>A0ABU8FF30</accession>
<feature type="domain" description="AAA+ ATPase" evidence="2">
    <location>
        <begin position="49"/>
        <end position="237"/>
    </location>
</feature>
<organism evidence="3 4">
    <name type="scientific">Bacillus bruguierae</name>
    <dbReference type="NCBI Taxonomy" id="3127667"/>
    <lineage>
        <taxon>Bacteria</taxon>
        <taxon>Bacillati</taxon>
        <taxon>Bacillota</taxon>
        <taxon>Bacilli</taxon>
        <taxon>Bacillales</taxon>
        <taxon>Bacillaceae</taxon>
        <taxon>Bacillus</taxon>
    </lineage>
</organism>
<dbReference type="SUPFAM" id="SSF52540">
    <property type="entry name" value="P-loop containing nucleoside triphosphate hydrolases"/>
    <property type="match status" value="1"/>
</dbReference>
<evidence type="ECO:0000256" key="1">
    <source>
        <dbReference type="SAM" id="MobiDB-lite"/>
    </source>
</evidence>
<keyword evidence="4" id="KW-1185">Reference proteome</keyword>
<dbReference type="Gene3D" id="3.40.50.300">
    <property type="entry name" value="P-loop containing nucleotide triphosphate hydrolases"/>
    <property type="match status" value="1"/>
</dbReference>
<dbReference type="InterPro" id="IPR003593">
    <property type="entry name" value="AAA+_ATPase"/>
</dbReference>
<dbReference type="InterPro" id="IPR027417">
    <property type="entry name" value="P-loop_NTPase"/>
</dbReference>
<reference evidence="3 4" key="1">
    <citation type="submission" date="2024-01" db="EMBL/GenBank/DDBJ databases">
        <title>Seven novel Bacillus-like species.</title>
        <authorList>
            <person name="Liu G."/>
        </authorList>
    </citation>
    <scope>NUCLEOTIDE SEQUENCE [LARGE SCALE GENOMIC DNA]</scope>
    <source>
        <strain evidence="3 4">FJAT-51639</strain>
    </source>
</reference>
<evidence type="ECO:0000313" key="4">
    <source>
        <dbReference type="Proteomes" id="UP001372526"/>
    </source>
</evidence>
<dbReference type="EMBL" id="JBAWSX010000003">
    <property type="protein sequence ID" value="MEI4801294.1"/>
    <property type="molecule type" value="Genomic_DNA"/>
</dbReference>
<dbReference type="RefSeq" id="WP_336472025.1">
    <property type="nucleotide sequence ID" value="NZ_JBAWSX010000003.1"/>
</dbReference>